<gene>
    <name evidence="1" type="ORF">RF11_11744</name>
</gene>
<protein>
    <submittedName>
        <fullName evidence="1">Uncharacterized protein</fullName>
    </submittedName>
</protein>
<accession>A0A0C2NBB0</accession>
<comment type="caution">
    <text evidence="1">The sequence shown here is derived from an EMBL/GenBank/DDBJ whole genome shotgun (WGS) entry which is preliminary data.</text>
</comment>
<keyword evidence="2" id="KW-1185">Reference proteome</keyword>
<sequence length="191" mass="22058">MSRLSTPQTISFSAQKDCFLDFLSECCFVLFHFANFWSTHIQFANGFEKYLQFHNLSERHRVLMAQFNQLLLVMIVFVPDDELIPNPLFRFGSELAARCEFFLEPSDIVELFPLVDGSSLEIRLVAQIKVSSVRIASTENRLYRLMELIQGPSDEIGSSACFWMSGSTFWRNSMIFYSSFNASNTIILWLC</sequence>
<dbReference type="EMBL" id="JWZT01001831">
    <property type="protein sequence ID" value="KII71227.1"/>
    <property type="molecule type" value="Genomic_DNA"/>
</dbReference>
<reference evidence="1 2" key="1">
    <citation type="journal article" date="2014" name="Genome Biol. Evol.">
        <title>The genome of the myxosporean Thelohanellus kitauei shows adaptations to nutrient acquisition within its fish host.</title>
        <authorList>
            <person name="Yang Y."/>
            <person name="Xiong J."/>
            <person name="Zhou Z."/>
            <person name="Huo F."/>
            <person name="Miao W."/>
            <person name="Ran C."/>
            <person name="Liu Y."/>
            <person name="Zhang J."/>
            <person name="Feng J."/>
            <person name="Wang M."/>
            <person name="Wang M."/>
            <person name="Wang L."/>
            <person name="Yao B."/>
        </authorList>
    </citation>
    <scope>NUCLEOTIDE SEQUENCE [LARGE SCALE GENOMIC DNA]</scope>
    <source>
        <strain evidence="1">Wuqing</strain>
    </source>
</reference>
<organism evidence="1 2">
    <name type="scientific">Thelohanellus kitauei</name>
    <name type="common">Myxosporean</name>
    <dbReference type="NCBI Taxonomy" id="669202"/>
    <lineage>
        <taxon>Eukaryota</taxon>
        <taxon>Metazoa</taxon>
        <taxon>Cnidaria</taxon>
        <taxon>Myxozoa</taxon>
        <taxon>Myxosporea</taxon>
        <taxon>Bivalvulida</taxon>
        <taxon>Platysporina</taxon>
        <taxon>Myxobolidae</taxon>
        <taxon>Thelohanellus</taxon>
    </lineage>
</organism>
<name>A0A0C2NBB0_THEKT</name>
<evidence type="ECO:0000313" key="1">
    <source>
        <dbReference type="EMBL" id="KII71227.1"/>
    </source>
</evidence>
<dbReference type="Proteomes" id="UP000031668">
    <property type="component" value="Unassembled WGS sequence"/>
</dbReference>
<proteinExistence type="predicted"/>
<dbReference type="AlphaFoldDB" id="A0A0C2NBB0"/>
<evidence type="ECO:0000313" key="2">
    <source>
        <dbReference type="Proteomes" id="UP000031668"/>
    </source>
</evidence>